<sequence length="83" mass="9153">MDDKTAKQLTDAIHDVLGMVPFVLVADTSTPDEAFGDERTTRISVTSPPHQTSYTTIGLCACGLDLLRYGDDDEDDDWDDEDD</sequence>
<accession>A0A430F4F5</accession>
<organism evidence="1 2">
    <name type="scientific">Bifidobacterium castoris</name>
    <dbReference type="NCBI Taxonomy" id="2306972"/>
    <lineage>
        <taxon>Bacteria</taxon>
        <taxon>Bacillati</taxon>
        <taxon>Actinomycetota</taxon>
        <taxon>Actinomycetes</taxon>
        <taxon>Bifidobacteriales</taxon>
        <taxon>Bifidobacteriaceae</taxon>
        <taxon>Bifidobacterium</taxon>
    </lineage>
</organism>
<protein>
    <submittedName>
        <fullName evidence="1">Uncharacterized protein</fullName>
    </submittedName>
</protein>
<name>A0A430F4F5_9BIFI</name>
<dbReference type="OrthoDB" id="2514738at2"/>
<evidence type="ECO:0000313" key="1">
    <source>
        <dbReference type="EMBL" id="RSX44675.1"/>
    </source>
</evidence>
<dbReference type="AlphaFoldDB" id="A0A430F4F5"/>
<evidence type="ECO:0000313" key="2">
    <source>
        <dbReference type="Proteomes" id="UP000288052"/>
    </source>
</evidence>
<reference evidence="1 2" key="1">
    <citation type="submission" date="2018-09" db="EMBL/GenBank/DDBJ databases">
        <title>Characterization of the phylogenetic diversity of five novel species belonging to the genus Bifidobacterium.</title>
        <authorList>
            <person name="Lugli G.A."/>
            <person name="Duranti S."/>
            <person name="Milani C."/>
        </authorList>
    </citation>
    <scope>NUCLEOTIDE SEQUENCE [LARGE SCALE GENOMIC DNA]</scope>
    <source>
        <strain evidence="1 2">2020B</strain>
    </source>
</reference>
<proteinExistence type="predicted"/>
<gene>
    <name evidence="1" type="ORF">D2E22_1961</name>
</gene>
<dbReference type="Proteomes" id="UP000288052">
    <property type="component" value="Unassembled WGS sequence"/>
</dbReference>
<dbReference type="EMBL" id="QXGI01000012">
    <property type="protein sequence ID" value="RSX44675.1"/>
    <property type="molecule type" value="Genomic_DNA"/>
</dbReference>
<comment type="caution">
    <text evidence="1">The sequence shown here is derived from an EMBL/GenBank/DDBJ whole genome shotgun (WGS) entry which is preliminary data.</text>
</comment>
<dbReference type="RefSeq" id="WP_126032919.1">
    <property type="nucleotide sequence ID" value="NZ_QXGI01000012.1"/>
</dbReference>
<keyword evidence="2" id="KW-1185">Reference proteome</keyword>